<dbReference type="InterPro" id="IPR050638">
    <property type="entry name" value="AA-Vitamin_Transporters"/>
</dbReference>
<feature type="domain" description="EamA" evidence="7">
    <location>
        <begin position="137"/>
        <end position="276"/>
    </location>
</feature>
<feature type="transmembrane region" description="Helical" evidence="6">
    <location>
        <begin position="12"/>
        <end position="33"/>
    </location>
</feature>
<organism evidence="8 9">
    <name type="scientific">Cuscuta europaea</name>
    <name type="common">European dodder</name>
    <dbReference type="NCBI Taxonomy" id="41803"/>
    <lineage>
        <taxon>Eukaryota</taxon>
        <taxon>Viridiplantae</taxon>
        <taxon>Streptophyta</taxon>
        <taxon>Embryophyta</taxon>
        <taxon>Tracheophyta</taxon>
        <taxon>Spermatophyta</taxon>
        <taxon>Magnoliopsida</taxon>
        <taxon>eudicotyledons</taxon>
        <taxon>Gunneridae</taxon>
        <taxon>Pentapetalae</taxon>
        <taxon>asterids</taxon>
        <taxon>lamiids</taxon>
        <taxon>Solanales</taxon>
        <taxon>Convolvulaceae</taxon>
        <taxon>Cuscuteae</taxon>
        <taxon>Cuscuta</taxon>
        <taxon>Cuscuta subgen. Cuscuta</taxon>
    </lineage>
</organism>
<evidence type="ECO:0000256" key="2">
    <source>
        <dbReference type="ARBA" id="ARBA00007635"/>
    </source>
</evidence>
<dbReference type="Pfam" id="PF00892">
    <property type="entry name" value="EamA"/>
    <property type="match status" value="2"/>
</dbReference>
<evidence type="ECO:0000313" key="8">
    <source>
        <dbReference type="EMBL" id="CAH9106047.1"/>
    </source>
</evidence>
<proteinExistence type="inferred from homology"/>
<dbReference type="InterPro" id="IPR037185">
    <property type="entry name" value="EmrE-like"/>
</dbReference>
<evidence type="ECO:0000256" key="1">
    <source>
        <dbReference type="ARBA" id="ARBA00004141"/>
    </source>
</evidence>
<gene>
    <name evidence="8" type="ORF">CEURO_LOCUS17167</name>
</gene>
<dbReference type="Proteomes" id="UP001152484">
    <property type="component" value="Unassembled WGS sequence"/>
</dbReference>
<feature type="transmembrane region" description="Helical" evidence="6">
    <location>
        <begin position="206"/>
        <end position="224"/>
    </location>
</feature>
<accession>A0A9P0ZPD8</accession>
<comment type="subcellular location">
    <subcellularLocation>
        <location evidence="1">Membrane</location>
        <topology evidence="1">Multi-pass membrane protein</topology>
    </subcellularLocation>
</comment>
<evidence type="ECO:0000256" key="6">
    <source>
        <dbReference type="SAM" id="Phobius"/>
    </source>
</evidence>
<dbReference type="EMBL" id="CAMAPE010000048">
    <property type="protein sequence ID" value="CAH9106047.1"/>
    <property type="molecule type" value="Genomic_DNA"/>
</dbReference>
<name>A0A9P0ZPD8_CUSEU</name>
<feature type="transmembrane region" description="Helical" evidence="6">
    <location>
        <begin position="45"/>
        <end position="64"/>
    </location>
</feature>
<reference evidence="8" key="1">
    <citation type="submission" date="2022-07" db="EMBL/GenBank/DDBJ databases">
        <authorList>
            <person name="Macas J."/>
            <person name="Novak P."/>
            <person name="Neumann P."/>
        </authorList>
    </citation>
    <scope>NUCLEOTIDE SEQUENCE</scope>
</reference>
<keyword evidence="3 6" id="KW-0812">Transmembrane</keyword>
<evidence type="ECO:0000259" key="7">
    <source>
        <dbReference type="Pfam" id="PF00892"/>
    </source>
</evidence>
<feature type="domain" description="EamA" evidence="7">
    <location>
        <begin position="2"/>
        <end position="117"/>
    </location>
</feature>
<feature type="transmembrane region" description="Helical" evidence="6">
    <location>
        <begin position="260"/>
        <end position="277"/>
    </location>
</feature>
<sequence>MVAMKEVLPKTGPFFVSAFRLIPAGFLLVSFAASQGRKFPSGLNAWLSITLFALIDAACFQGFLAEGLEKTSAGLGSVIIDSQPLTVAILAALLFGESVGLVGAAGLVLGVIGLLLLEVQVPALKFDETNFSHLRESGEWWMLLAAQSMAIGTVMFRWVSKYSDPIMATGLHMVIGGLPLAAISVINHDRALDGSLGELTSNDVLALLYTSVFGSALSYGVYFYNATSGSLTKLSSLTFLTPMFASIFGFIYLGETFTPLQLVGALVTLGAIYMVNYKSMGEA</sequence>
<protein>
    <recommendedName>
        <fullName evidence="7">EamA domain-containing protein</fullName>
    </recommendedName>
</protein>
<dbReference type="PANTHER" id="PTHR32322">
    <property type="entry name" value="INNER MEMBRANE TRANSPORTER"/>
    <property type="match status" value="1"/>
</dbReference>
<feature type="transmembrane region" description="Helical" evidence="6">
    <location>
        <begin position="140"/>
        <end position="159"/>
    </location>
</feature>
<dbReference type="PANTHER" id="PTHR32322:SF2">
    <property type="entry name" value="EAMA DOMAIN-CONTAINING PROTEIN"/>
    <property type="match status" value="1"/>
</dbReference>
<keyword evidence="4 6" id="KW-1133">Transmembrane helix</keyword>
<dbReference type="GO" id="GO:0016020">
    <property type="term" value="C:membrane"/>
    <property type="evidence" value="ECO:0007669"/>
    <property type="project" value="UniProtKB-SubCell"/>
</dbReference>
<feature type="transmembrane region" description="Helical" evidence="6">
    <location>
        <begin position="166"/>
        <end position="186"/>
    </location>
</feature>
<comment type="caution">
    <text evidence="8">The sequence shown here is derived from an EMBL/GenBank/DDBJ whole genome shotgun (WGS) entry which is preliminary data.</text>
</comment>
<keyword evidence="9" id="KW-1185">Reference proteome</keyword>
<keyword evidence="5 6" id="KW-0472">Membrane</keyword>
<evidence type="ECO:0000256" key="3">
    <source>
        <dbReference type="ARBA" id="ARBA00022692"/>
    </source>
</evidence>
<dbReference type="GO" id="GO:0009507">
    <property type="term" value="C:chloroplast"/>
    <property type="evidence" value="ECO:0007669"/>
    <property type="project" value="TreeGrafter"/>
</dbReference>
<evidence type="ECO:0000256" key="4">
    <source>
        <dbReference type="ARBA" id="ARBA00022989"/>
    </source>
</evidence>
<dbReference type="AlphaFoldDB" id="A0A9P0ZPD8"/>
<feature type="transmembrane region" description="Helical" evidence="6">
    <location>
        <begin position="85"/>
        <end position="117"/>
    </location>
</feature>
<evidence type="ECO:0000256" key="5">
    <source>
        <dbReference type="ARBA" id="ARBA00023136"/>
    </source>
</evidence>
<dbReference type="InterPro" id="IPR000620">
    <property type="entry name" value="EamA_dom"/>
</dbReference>
<evidence type="ECO:0000313" key="9">
    <source>
        <dbReference type="Proteomes" id="UP001152484"/>
    </source>
</evidence>
<comment type="similarity">
    <text evidence="2">Belongs to the drug/metabolite transporter (DMT) superfamily. Plant drug/metabolite exporter (P-DME) (TC 2.A.7.4) family.</text>
</comment>
<feature type="transmembrane region" description="Helical" evidence="6">
    <location>
        <begin position="236"/>
        <end position="254"/>
    </location>
</feature>
<dbReference type="OrthoDB" id="1917929at2759"/>
<dbReference type="SUPFAM" id="SSF103481">
    <property type="entry name" value="Multidrug resistance efflux transporter EmrE"/>
    <property type="match status" value="2"/>
</dbReference>